<feature type="region of interest" description="Disordered" evidence="1">
    <location>
        <begin position="1"/>
        <end position="42"/>
    </location>
</feature>
<reference evidence="2" key="1">
    <citation type="submission" date="2020-11" db="EMBL/GenBank/DDBJ databases">
        <authorList>
            <person name="Tran Van P."/>
        </authorList>
    </citation>
    <scope>NUCLEOTIDE SEQUENCE</scope>
</reference>
<evidence type="ECO:0000313" key="2">
    <source>
        <dbReference type="EMBL" id="CAD7647528.1"/>
    </source>
</evidence>
<dbReference type="EMBL" id="CAJPIZ010040145">
    <property type="protein sequence ID" value="CAG2121541.1"/>
    <property type="molecule type" value="Genomic_DNA"/>
</dbReference>
<dbReference type="EMBL" id="OC894720">
    <property type="protein sequence ID" value="CAD7647528.1"/>
    <property type="molecule type" value="Genomic_DNA"/>
</dbReference>
<name>A0A7R9LUJ0_9ACAR</name>
<accession>A0A7R9LUJ0</accession>
<organism evidence="2">
    <name type="scientific">Medioppia subpectinata</name>
    <dbReference type="NCBI Taxonomy" id="1979941"/>
    <lineage>
        <taxon>Eukaryota</taxon>
        <taxon>Metazoa</taxon>
        <taxon>Ecdysozoa</taxon>
        <taxon>Arthropoda</taxon>
        <taxon>Chelicerata</taxon>
        <taxon>Arachnida</taxon>
        <taxon>Acari</taxon>
        <taxon>Acariformes</taxon>
        <taxon>Sarcoptiformes</taxon>
        <taxon>Oribatida</taxon>
        <taxon>Brachypylina</taxon>
        <taxon>Oppioidea</taxon>
        <taxon>Oppiidae</taxon>
        <taxon>Medioppia</taxon>
    </lineage>
</organism>
<evidence type="ECO:0000256" key="1">
    <source>
        <dbReference type="SAM" id="MobiDB-lite"/>
    </source>
</evidence>
<sequence>MDRNNKDNMNGGTSNRASRAQKTPNNSNDREMSDHNNQAIKS</sequence>
<dbReference type="Proteomes" id="UP000759131">
    <property type="component" value="Unassembled WGS sequence"/>
</dbReference>
<protein>
    <submittedName>
        <fullName evidence="2">Uncharacterized protein</fullName>
    </submittedName>
</protein>
<evidence type="ECO:0000313" key="3">
    <source>
        <dbReference type="Proteomes" id="UP000759131"/>
    </source>
</evidence>
<proteinExistence type="predicted"/>
<keyword evidence="3" id="KW-1185">Reference proteome</keyword>
<gene>
    <name evidence="2" type="ORF">OSB1V03_LOCUS21487</name>
</gene>
<dbReference type="AlphaFoldDB" id="A0A7R9LUJ0"/>
<feature type="compositionally biased region" description="Polar residues" evidence="1">
    <location>
        <begin position="7"/>
        <end position="27"/>
    </location>
</feature>